<keyword evidence="2" id="KW-0479">Metal-binding</keyword>
<reference evidence="6" key="1">
    <citation type="journal article" date="2019" name="Int. J. Syst. Evol. Microbiol.">
        <title>The Global Catalogue of Microorganisms (GCM) 10K type strain sequencing project: providing services to taxonomists for standard genome sequencing and annotation.</title>
        <authorList>
            <consortium name="The Broad Institute Genomics Platform"/>
            <consortium name="The Broad Institute Genome Sequencing Center for Infectious Disease"/>
            <person name="Wu L."/>
            <person name="Ma J."/>
        </authorList>
    </citation>
    <scope>NUCLEOTIDE SEQUENCE [LARGE SCALE GENOMIC DNA]</scope>
    <source>
        <strain evidence="6">JCM 3369</strain>
    </source>
</reference>
<keyword evidence="6" id="KW-1185">Reference proteome</keyword>
<dbReference type="SUPFAM" id="SSF51556">
    <property type="entry name" value="Metallo-dependent hydrolases"/>
    <property type="match status" value="1"/>
</dbReference>
<gene>
    <name evidence="5" type="ORF">ACFO3F_08035</name>
</gene>
<dbReference type="PIRSF" id="PIRSF038994">
    <property type="entry name" value="NagA"/>
    <property type="match status" value="1"/>
</dbReference>
<dbReference type="PANTHER" id="PTHR11113:SF14">
    <property type="entry name" value="N-ACETYLGLUCOSAMINE-6-PHOSPHATE DEACETYLASE"/>
    <property type="match status" value="1"/>
</dbReference>
<evidence type="ECO:0000313" key="5">
    <source>
        <dbReference type="EMBL" id="MFC4555197.1"/>
    </source>
</evidence>
<dbReference type="Proteomes" id="UP001595955">
    <property type="component" value="Unassembled WGS sequence"/>
</dbReference>
<name>A0ABV9D8W2_9MICO</name>
<dbReference type="InterPro" id="IPR003764">
    <property type="entry name" value="GlcNAc_6-P_deAcase"/>
</dbReference>
<protein>
    <submittedName>
        <fullName evidence="5">N-acetylglucosamine-6-phosphate deacetylase</fullName>
        <ecNumber evidence="5">3.5.1.25</ecNumber>
    </submittedName>
</protein>
<comment type="caution">
    <text evidence="5">The sequence shown here is derived from an EMBL/GenBank/DDBJ whole genome shotgun (WGS) entry which is preliminary data.</text>
</comment>
<proteinExistence type="inferred from homology"/>
<evidence type="ECO:0000256" key="4">
    <source>
        <dbReference type="PIRNR" id="PIRNR038994"/>
    </source>
</evidence>
<evidence type="ECO:0000256" key="3">
    <source>
        <dbReference type="ARBA" id="ARBA00022801"/>
    </source>
</evidence>
<evidence type="ECO:0000313" key="6">
    <source>
        <dbReference type="Proteomes" id="UP001595955"/>
    </source>
</evidence>
<sequence>MNRIEGLDPATGDLLTVTYADGVVTGIDRSTAAPGDLPYLAPGLVDLQVNGYGGADVNADEPSADAVREITHALAAVGVTSWVPTVVTASEERIGAALRAVAQARDADAAVAAAVPFAHVEGPFLSDRDGPRGVHDAGQIRPVDAAEVERWLAHGPVGYVTLSPHTADAAGEIAAIRRLGVEVSVGHTHADPGQIRAAVDAGASLSTHLGNGIFAELPRHPNPIWTQLADDRLTCGLIADGHHLPPETLRTMIRAKGPGRAFLVSDATALAGSAPGCYTTAVGGEVELSATGRLSYRGTPFLAGAAVSLAFGLAYAVRHAGVSVAEGIALASTTPGALVARMGGAPRGVLRLGAPADLVQLSAAGDVLAVVAQGHRLQ</sequence>
<keyword evidence="3 4" id="KW-0378">Hydrolase</keyword>
<dbReference type="EC" id="3.5.1.25" evidence="5"/>
<organism evidence="5 6">
    <name type="scientific">Georgenia faecalis</name>
    <dbReference type="NCBI Taxonomy" id="2483799"/>
    <lineage>
        <taxon>Bacteria</taxon>
        <taxon>Bacillati</taxon>
        <taxon>Actinomycetota</taxon>
        <taxon>Actinomycetes</taxon>
        <taxon>Micrococcales</taxon>
        <taxon>Bogoriellaceae</taxon>
        <taxon>Georgenia</taxon>
    </lineage>
</organism>
<dbReference type="InterPro" id="IPR032466">
    <property type="entry name" value="Metal_Hydrolase"/>
</dbReference>
<keyword evidence="4" id="KW-0119">Carbohydrate metabolism</keyword>
<dbReference type="PANTHER" id="PTHR11113">
    <property type="entry name" value="N-ACETYLGLUCOSAMINE-6-PHOSPHATE DEACETYLASE"/>
    <property type="match status" value="1"/>
</dbReference>
<evidence type="ECO:0000256" key="2">
    <source>
        <dbReference type="ARBA" id="ARBA00022723"/>
    </source>
</evidence>
<comment type="similarity">
    <text evidence="1 4">Belongs to the metallo-dependent hydrolases superfamily. NagA family.</text>
</comment>
<dbReference type="Gene3D" id="3.20.20.140">
    <property type="entry name" value="Metal-dependent hydrolases"/>
    <property type="match status" value="1"/>
</dbReference>
<evidence type="ECO:0000256" key="1">
    <source>
        <dbReference type="ARBA" id="ARBA00010716"/>
    </source>
</evidence>
<accession>A0ABV9D8W2</accession>
<dbReference type="EMBL" id="JBHSGF010000005">
    <property type="protein sequence ID" value="MFC4555197.1"/>
    <property type="molecule type" value="Genomic_DNA"/>
</dbReference>
<dbReference type="GO" id="GO:0008448">
    <property type="term" value="F:N-acetylglucosamine-6-phosphate deacetylase activity"/>
    <property type="evidence" value="ECO:0007669"/>
    <property type="project" value="UniProtKB-EC"/>
</dbReference>
<dbReference type="RefSeq" id="WP_164471355.1">
    <property type="nucleotide sequence ID" value="NZ_CP033325.1"/>
</dbReference>